<reference evidence="3 4" key="1">
    <citation type="journal article" date="2017" name="Front. Microbiol.">
        <title>Phaeobacter piscinae sp. nov., a species of the Roseobacter group and potential aquaculture probiont.</title>
        <authorList>
            <person name="Sonnenschein E.C."/>
            <person name="Phippen C.B.W."/>
            <person name="Nielsen K.F."/>
            <person name="Mateiu R.V."/>
            <person name="Melchiorsen J."/>
            <person name="Gram L."/>
            <person name="Overmann J."/>
            <person name="Freese H.M."/>
        </authorList>
    </citation>
    <scope>NUCLEOTIDE SEQUENCE [LARGE SCALE GENOMIC DNA]</scope>
    <source>
        <strain evidence="3 4">P36</strain>
    </source>
</reference>
<evidence type="ECO:0000259" key="2">
    <source>
        <dbReference type="Pfam" id="PF18818"/>
    </source>
</evidence>
<dbReference type="EMBL" id="CP010649">
    <property type="protein sequence ID" value="ATG38101.1"/>
    <property type="molecule type" value="Genomic_DNA"/>
</dbReference>
<proteinExistence type="predicted"/>
<geneLocation type="plasmid" evidence="3 4">
    <name>pP36_f</name>
</geneLocation>
<dbReference type="InterPro" id="IPR017113">
    <property type="entry name" value="Antirestriction_ArdC"/>
</dbReference>
<reference evidence="3 4" key="2">
    <citation type="journal article" date="2017" name="Genome Biol. Evol.">
        <title>Trajectories and Drivers of Genome Evolution in Surface-Associated Marine Phaeobacter.</title>
        <authorList>
            <person name="Freese H.M."/>
            <person name="Sikorski J."/>
            <person name="Bunk B."/>
            <person name="Scheuner C."/>
            <person name="Meier-Kolthoff J.P."/>
            <person name="Sproer C."/>
            <person name="Gram L."/>
            <person name="Overmann J."/>
        </authorList>
    </citation>
    <scope>NUCLEOTIDE SEQUENCE [LARGE SCALE GENOMIC DNA]</scope>
    <source>
        <strain evidence="3 4">P36</strain>
    </source>
</reference>
<reference evidence="3 4" key="3">
    <citation type="journal article" date="2017" name="Int. J. Syst. Evol. Microbiol.">
        <title>Adaptation of Surface-Associated Bacteria to the Open Ocean: A Genomically Distinct Subpopulation of Phaeobacter gallaeciensis Colonizes Pacific Mesozooplankton.</title>
        <authorList>
            <person name="Freese H.M."/>
            <person name="Methner A."/>
            <person name="Overmann J."/>
        </authorList>
    </citation>
    <scope>NUCLEOTIDE SEQUENCE [LARGE SCALE GENOMIC DNA]</scope>
    <source>
        <strain evidence="3 4">P36</strain>
    </source>
</reference>
<keyword evidence="3" id="KW-0614">Plasmid</keyword>
<evidence type="ECO:0000313" key="4">
    <source>
        <dbReference type="Proteomes" id="UP000218891"/>
    </source>
</evidence>
<name>A0ABN5DL88_9RHOB</name>
<dbReference type="RefSeq" id="WP_096870195.1">
    <property type="nucleotide sequence ID" value="NZ_CP010649.1"/>
</dbReference>
<keyword evidence="4" id="KW-1185">Reference proteome</keyword>
<organism evidence="3 4">
    <name type="scientific">Phaeobacter piscinae</name>
    <dbReference type="NCBI Taxonomy" id="1580596"/>
    <lineage>
        <taxon>Bacteria</taxon>
        <taxon>Pseudomonadati</taxon>
        <taxon>Pseudomonadota</taxon>
        <taxon>Alphaproteobacteria</taxon>
        <taxon>Rhodobacterales</taxon>
        <taxon>Roseobacteraceae</taxon>
        <taxon>Phaeobacter</taxon>
    </lineage>
</organism>
<dbReference type="InterPro" id="IPR041459">
    <property type="entry name" value="MPTase-PolyVal"/>
</dbReference>
<feature type="domain" description="Polyvalent protein metallopeptidase" evidence="2">
    <location>
        <begin position="154"/>
        <end position="277"/>
    </location>
</feature>
<dbReference type="Pfam" id="PF08401">
    <property type="entry name" value="ArdcN"/>
    <property type="match status" value="1"/>
</dbReference>
<evidence type="ECO:0000313" key="3">
    <source>
        <dbReference type="EMBL" id="ATG38101.1"/>
    </source>
</evidence>
<dbReference type="Proteomes" id="UP000218891">
    <property type="component" value="Plasmid pP36_f"/>
</dbReference>
<reference evidence="3 4" key="4">
    <citation type="journal article" date="2018" name="Environ. Microbiol. Rep.">
        <title>Phylogenetic distribution of roseobacticides in the Roseobacter group and their effect on microalgae.</title>
        <authorList>
            <person name="Sonnenschein E.C."/>
            <person name="Phippen C.B."/>
            <person name="Bentzon-Tilia M."/>
            <person name="Rasmussen S.A."/>
            <person name="Nielsen K.F."/>
            <person name="Gram L."/>
        </authorList>
    </citation>
    <scope>NUCLEOTIDE SEQUENCE [LARGE SCALE GENOMIC DNA]</scope>
    <source>
        <strain evidence="3 4">P36</strain>
    </source>
</reference>
<dbReference type="InterPro" id="IPR013610">
    <property type="entry name" value="ArdC_N"/>
</dbReference>
<dbReference type="Pfam" id="PF18818">
    <property type="entry name" value="MPTase-PolyVal"/>
    <property type="match status" value="1"/>
</dbReference>
<accession>A0ABN5DL88</accession>
<gene>
    <name evidence="3" type="ORF">PhaeoP36_04026</name>
</gene>
<feature type="domain" description="N-terminal" evidence="1">
    <location>
        <begin position="7"/>
        <end position="125"/>
    </location>
</feature>
<protein>
    <submittedName>
        <fullName evidence="3">ArdC antirestriction protein</fullName>
    </submittedName>
</protein>
<sequence>MGNAKFDVKQHVTDTIIAQIEDGTPPWRRPWTGGTVGASFPLRHNGEAYKGINVLMLWATAHVKGYNSARWMTFRQAAELGGNVIKGQRATKSVFYGSIEREDESAPEGEEGKRQIRFARTNNVFNADQIEGLPAEYYIRPEPPRDLGTEADSELDKFFARTGAEIRTTDDPRAYYHPAKDFIHMPPVATFFSASGFYGTLAHELTHWVCGPNRLATQKVHANKKEYAFDELVAEIGACFLAVQLGVEPQFDQSAAYIEGWLDALKADKEMIFKAAAEAQKAVDMINALVSEPDKQMAA</sequence>
<dbReference type="PIRSF" id="PIRSF037112">
    <property type="entry name" value="Antirestriction_ArdC"/>
    <property type="match status" value="1"/>
</dbReference>
<evidence type="ECO:0000259" key="1">
    <source>
        <dbReference type="Pfam" id="PF08401"/>
    </source>
</evidence>